<dbReference type="PANTHER" id="PTHR11365:SF23">
    <property type="entry name" value="HYPOTHETICAL 5-OXOPROLINASE (EUROFUNG)-RELATED"/>
    <property type="match status" value="1"/>
</dbReference>
<proteinExistence type="predicted"/>
<accession>A0A561R9I4</accession>
<dbReference type="InterPro" id="IPR045079">
    <property type="entry name" value="Oxoprolinase-like"/>
</dbReference>
<sequence>MFDPLNLQVFANHTRAAAENMAYTLQRTAHSAFVKETEDFTVMLINRKGETFGVPMGLGATWYPGLTYTRAIEMIDDYKPGDVAFTNDPYSCFVATHAPDTHLWKPVFYEGEIIAWTGGHIHNTDMGGAVPASLSRALTEIHQEGIRFPPMKLVNEGGFDEQILKIMTTNVRKPDLNIGDMKALVGALNTGERKILAMVEKFGKEAFLQGTEVLLDHAEAQARDILRSMPDGTWEFVDYADEDSVEANPCRLKLTLTIRGDEAILDFTGSDPQLGSSLNVPSGGDPRHTMLLVGVYYILYTLNPKILLNTGLTRPFTCITPKGSVLNPIAPAAVGMRSLTCARLRSVVFGAFNQAVPDKLPAAPAGNNCIVNVMTTDERNGRTVIAAVNPVVGGGGGMPYRDGTNGSGADAAYLKNTPIEITETEVPIEFVKYGLAKDSGGAGRWRGGLATEMAFRVFSPGSRITARNRDRSFFRPWGTLGGKAAGLSDMVLNPGTDDFKRLGNIDTAILQPGDVLEIRSAGGGGRGDPIEREVWRVAQDVARGYVSAEAAERDYAVVIRDGVVDEAETERLRAAHVASGRHFHYGPERDGYEAQWTREAYDLLTEILQGLPIHWRFFTKTEIFRRMKGRVGADGVAAAFADVRARFKDMPELVTERKEAAE</sequence>
<dbReference type="EMBL" id="VIWP01000001">
    <property type="protein sequence ID" value="TWF59263.1"/>
    <property type="molecule type" value="Genomic_DNA"/>
</dbReference>
<dbReference type="GO" id="GO:0005829">
    <property type="term" value="C:cytosol"/>
    <property type="evidence" value="ECO:0007669"/>
    <property type="project" value="TreeGrafter"/>
</dbReference>
<dbReference type="InterPro" id="IPR003692">
    <property type="entry name" value="Hydantoinase_B"/>
</dbReference>
<dbReference type="AlphaFoldDB" id="A0A561R9I4"/>
<dbReference type="GO" id="GO:0017168">
    <property type="term" value="F:5-oxoprolinase (ATP-hydrolyzing) activity"/>
    <property type="evidence" value="ECO:0007669"/>
    <property type="project" value="TreeGrafter"/>
</dbReference>
<evidence type="ECO:0000259" key="1">
    <source>
        <dbReference type="Pfam" id="PF02538"/>
    </source>
</evidence>
<dbReference type="PANTHER" id="PTHR11365">
    <property type="entry name" value="5-OXOPROLINASE RELATED"/>
    <property type="match status" value="1"/>
</dbReference>
<dbReference type="OrthoDB" id="9761586at2"/>
<dbReference type="RefSeq" id="WP_145633453.1">
    <property type="nucleotide sequence ID" value="NZ_VIWP01000001.1"/>
</dbReference>
<feature type="domain" description="Hydantoinase B/oxoprolinase" evidence="1">
    <location>
        <begin position="3"/>
        <end position="529"/>
    </location>
</feature>
<keyword evidence="3" id="KW-1185">Reference proteome</keyword>
<reference evidence="2 3" key="1">
    <citation type="submission" date="2019-06" db="EMBL/GenBank/DDBJ databases">
        <title>Sorghum-associated microbial communities from plants grown in Nebraska, USA.</title>
        <authorList>
            <person name="Schachtman D."/>
        </authorList>
    </citation>
    <scope>NUCLEOTIDE SEQUENCE [LARGE SCALE GENOMIC DNA]</scope>
    <source>
        <strain evidence="2 3">1225</strain>
    </source>
</reference>
<organism evidence="2 3">
    <name type="scientific">Neorhizobium alkalisoli</name>
    <dbReference type="NCBI Taxonomy" id="528178"/>
    <lineage>
        <taxon>Bacteria</taxon>
        <taxon>Pseudomonadati</taxon>
        <taxon>Pseudomonadota</taxon>
        <taxon>Alphaproteobacteria</taxon>
        <taxon>Hyphomicrobiales</taxon>
        <taxon>Rhizobiaceae</taxon>
        <taxon>Rhizobium/Agrobacterium group</taxon>
        <taxon>Neorhizobium</taxon>
    </lineage>
</organism>
<evidence type="ECO:0000313" key="3">
    <source>
        <dbReference type="Proteomes" id="UP000320653"/>
    </source>
</evidence>
<dbReference type="Pfam" id="PF02538">
    <property type="entry name" value="Hydantoinase_B"/>
    <property type="match status" value="1"/>
</dbReference>
<gene>
    <name evidence="2" type="ORF">FHW37_1011069</name>
</gene>
<evidence type="ECO:0000313" key="2">
    <source>
        <dbReference type="EMBL" id="TWF59263.1"/>
    </source>
</evidence>
<name>A0A561R9I4_9HYPH</name>
<dbReference type="Proteomes" id="UP000320653">
    <property type="component" value="Unassembled WGS sequence"/>
</dbReference>
<protein>
    <submittedName>
        <fullName evidence="2">N-methylhydantoinase B</fullName>
    </submittedName>
</protein>
<dbReference type="GO" id="GO:0006749">
    <property type="term" value="P:glutathione metabolic process"/>
    <property type="evidence" value="ECO:0007669"/>
    <property type="project" value="TreeGrafter"/>
</dbReference>
<comment type="caution">
    <text evidence="2">The sequence shown here is derived from an EMBL/GenBank/DDBJ whole genome shotgun (WGS) entry which is preliminary data.</text>
</comment>